<evidence type="ECO:0000313" key="3">
    <source>
        <dbReference type="EMBL" id="KAI9255202.1"/>
    </source>
</evidence>
<dbReference type="Pfam" id="PF00266">
    <property type="entry name" value="Aminotran_5"/>
    <property type="match status" value="1"/>
</dbReference>
<sequence>MATNENKPIFGRHLRPDFLLESKYVPLNHGSFGTYPRSIHKKFREFQDKVEEHPDRFNRIEVNPLLRKNREQIAEIINCPDPSDVAFVHNASMGMATVLRSFPFEKGDKVIHFNSTYVNVNATLRYLKDIGQIELVTVDIKYPLSDGEVLDIIRATIQQHNQEGKIRMAVLDAIIALPGVLFPYEAASRLVQEHGILSLIDAAHAAGQIPIDVSSFDPDFLVSNLHKWFYTPRGSCILYAPKRNQRFLHPLALEHNYTSEGNGFEQEFWNYGAHDHCTFLCVGPAIEYRKSLGGEDAIREYCHNLAVEGGNLVAERLGTQVMDNQDHTLIGSMVNVEIPLYPKTLRDDEVTTQFINKIIYEQNCMTPAFKHNGKWWVRLSAQIYNDITDFEYGAKAIEKVCQDLSI</sequence>
<keyword evidence="1" id="KW-0663">Pyridoxal phosphate</keyword>
<dbReference type="EMBL" id="JAIXMP010000023">
    <property type="protein sequence ID" value="KAI9255202.1"/>
    <property type="molecule type" value="Genomic_DNA"/>
</dbReference>
<gene>
    <name evidence="3" type="ORF">BDA99DRAFT_518175</name>
</gene>
<organism evidence="3 4">
    <name type="scientific">Phascolomyces articulosus</name>
    <dbReference type="NCBI Taxonomy" id="60185"/>
    <lineage>
        <taxon>Eukaryota</taxon>
        <taxon>Fungi</taxon>
        <taxon>Fungi incertae sedis</taxon>
        <taxon>Mucoromycota</taxon>
        <taxon>Mucoromycotina</taxon>
        <taxon>Mucoromycetes</taxon>
        <taxon>Mucorales</taxon>
        <taxon>Lichtheimiaceae</taxon>
        <taxon>Phascolomyces</taxon>
    </lineage>
</organism>
<dbReference type="InterPro" id="IPR015424">
    <property type="entry name" value="PyrdxlP-dep_Trfase"/>
</dbReference>
<keyword evidence="4" id="KW-1185">Reference proteome</keyword>
<accession>A0AAD5K825</accession>
<name>A0AAD5K825_9FUNG</name>
<dbReference type="GO" id="GO:0016740">
    <property type="term" value="F:transferase activity"/>
    <property type="evidence" value="ECO:0007669"/>
    <property type="project" value="UniProtKB-KW"/>
</dbReference>
<dbReference type="PANTHER" id="PTHR43092">
    <property type="entry name" value="L-CYSTEINE DESULFHYDRASE"/>
    <property type="match status" value="1"/>
</dbReference>
<dbReference type="Gene3D" id="3.40.640.10">
    <property type="entry name" value="Type I PLP-dependent aspartate aminotransferase-like (Major domain)"/>
    <property type="match status" value="1"/>
</dbReference>
<comment type="caution">
    <text evidence="3">The sequence shown here is derived from an EMBL/GenBank/DDBJ whole genome shotgun (WGS) entry which is preliminary data.</text>
</comment>
<dbReference type="InterPro" id="IPR015421">
    <property type="entry name" value="PyrdxlP-dep_Trfase_major"/>
</dbReference>
<evidence type="ECO:0000256" key="1">
    <source>
        <dbReference type="ARBA" id="ARBA00022898"/>
    </source>
</evidence>
<reference evidence="3" key="2">
    <citation type="submission" date="2023-02" db="EMBL/GenBank/DDBJ databases">
        <authorList>
            <consortium name="DOE Joint Genome Institute"/>
            <person name="Mondo S.J."/>
            <person name="Chang Y."/>
            <person name="Wang Y."/>
            <person name="Ahrendt S."/>
            <person name="Andreopoulos W."/>
            <person name="Barry K."/>
            <person name="Beard J."/>
            <person name="Benny G.L."/>
            <person name="Blankenship S."/>
            <person name="Bonito G."/>
            <person name="Cuomo C."/>
            <person name="Desiro A."/>
            <person name="Gervers K.A."/>
            <person name="Hundley H."/>
            <person name="Kuo A."/>
            <person name="LaButti K."/>
            <person name="Lang B.F."/>
            <person name="Lipzen A."/>
            <person name="O'Donnell K."/>
            <person name="Pangilinan J."/>
            <person name="Reynolds N."/>
            <person name="Sandor L."/>
            <person name="Smith M.W."/>
            <person name="Tsang A."/>
            <person name="Grigoriev I.V."/>
            <person name="Stajich J.E."/>
            <person name="Spatafora J.W."/>
        </authorList>
    </citation>
    <scope>NUCLEOTIDE SEQUENCE</scope>
    <source>
        <strain evidence="3">RSA 2281</strain>
    </source>
</reference>
<dbReference type="Proteomes" id="UP001209540">
    <property type="component" value="Unassembled WGS sequence"/>
</dbReference>
<feature type="domain" description="Aminotransferase class V" evidence="2">
    <location>
        <begin position="65"/>
        <end position="389"/>
    </location>
</feature>
<dbReference type="PANTHER" id="PTHR43092:SF2">
    <property type="entry name" value="HERCYNYLCYSTEINE SULFOXIDE LYASE"/>
    <property type="match status" value="1"/>
</dbReference>
<dbReference type="AlphaFoldDB" id="A0AAD5K825"/>
<reference evidence="3" key="1">
    <citation type="journal article" date="2022" name="IScience">
        <title>Evolution of zygomycete secretomes and the origins of terrestrial fungal ecologies.</title>
        <authorList>
            <person name="Chang Y."/>
            <person name="Wang Y."/>
            <person name="Mondo S."/>
            <person name="Ahrendt S."/>
            <person name="Andreopoulos W."/>
            <person name="Barry K."/>
            <person name="Beard J."/>
            <person name="Benny G.L."/>
            <person name="Blankenship S."/>
            <person name="Bonito G."/>
            <person name="Cuomo C."/>
            <person name="Desiro A."/>
            <person name="Gervers K.A."/>
            <person name="Hundley H."/>
            <person name="Kuo A."/>
            <person name="LaButti K."/>
            <person name="Lang B.F."/>
            <person name="Lipzen A."/>
            <person name="O'Donnell K."/>
            <person name="Pangilinan J."/>
            <person name="Reynolds N."/>
            <person name="Sandor L."/>
            <person name="Smith M.E."/>
            <person name="Tsang A."/>
            <person name="Grigoriev I.V."/>
            <person name="Stajich J.E."/>
            <person name="Spatafora J.W."/>
        </authorList>
    </citation>
    <scope>NUCLEOTIDE SEQUENCE</scope>
    <source>
        <strain evidence="3">RSA 2281</strain>
    </source>
</reference>
<dbReference type="SUPFAM" id="SSF53383">
    <property type="entry name" value="PLP-dependent transferases"/>
    <property type="match status" value="1"/>
</dbReference>
<protein>
    <submittedName>
        <fullName evidence="3">Pyridoxal phosphate-dependent transferase</fullName>
    </submittedName>
</protein>
<dbReference type="Gene3D" id="3.90.1150.10">
    <property type="entry name" value="Aspartate Aminotransferase, domain 1"/>
    <property type="match status" value="1"/>
</dbReference>
<keyword evidence="3" id="KW-0808">Transferase</keyword>
<evidence type="ECO:0000313" key="4">
    <source>
        <dbReference type="Proteomes" id="UP001209540"/>
    </source>
</evidence>
<dbReference type="InterPro" id="IPR015422">
    <property type="entry name" value="PyrdxlP-dep_Trfase_small"/>
</dbReference>
<evidence type="ECO:0000259" key="2">
    <source>
        <dbReference type="Pfam" id="PF00266"/>
    </source>
</evidence>
<proteinExistence type="predicted"/>
<dbReference type="InterPro" id="IPR000192">
    <property type="entry name" value="Aminotrans_V_dom"/>
</dbReference>